<evidence type="ECO:0000313" key="4">
    <source>
        <dbReference type="EMBL" id="KAJ3612687.1"/>
    </source>
</evidence>
<evidence type="ECO:0000259" key="3">
    <source>
        <dbReference type="Pfam" id="PF15037"/>
    </source>
</evidence>
<organism evidence="4 5">
    <name type="scientific">Muraenolepis orangiensis</name>
    <name type="common">Patagonian moray cod</name>
    <dbReference type="NCBI Taxonomy" id="630683"/>
    <lineage>
        <taxon>Eukaryota</taxon>
        <taxon>Metazoa</taxon>
        <taxon>Chordata</taxon>
        <taxon>Craniata</taxon>
        <taxon>Vertebrata</taxon>
        <taxon>Euteleostomi</taxon>
        <taxon>Actinopterygii</taxon>
        <taxon>Neopterygii</taxon>
        <taxon>Teleostei</taxon>
        <taxon>Neoteleostei</taxon>
        <taxon>Acanthomorphata</taxon>
        <taxon>Zeiogadaria</taxon>
        <taxon>Gadariae</taxon>
        <taxon>Gadiformes</taxon>
        <taxon>Muraenolepidoidei</taxon>
        <taxon>Muraenolepididae</taxon>
        <taxon>Muraenolepis</taxon>
    </lineage>
</organism>
<dbReference type="AlphaFoldDB" id="A0A9Q0ITG6"/>
<dbReference type="Proteomes" id="UP001148018">
    <property type="component" value="Unassembled WGS sequence"/>
</dbReference>
<name>A0A9Q0ITG6_9TELE</name>
<dbReference type="OrthoDB" id="9877324at2759"/>
<comment type="caution">
    <text evidence="4">The sequence shown here is derived from an EMBL/GenBank/DDBJ whole genome shotgun (WGS) entry which is preliminary data.</text>
</comment>
<dbReference type="Pfam" id="PF15037">
    <property type="entry name" value="IL17_R_N"/>
    <property type="match status" value="1"/>
</dbReference>
<feature type="domain" description="Interleukin-17 receptor C/E N-terminal" evidence="3">
    <location>
        <begin position="223"/>
        <end position="342"/>
    </location>
</feature>
<evidence type="ECO:0000313" key="5">
    <source>
        <dbReference type="Proteomes" id="UP001148018"/>
    </source>
</evidence>
<dbReference type="GO" id="GO:0030368">
    <property type="term" value="F:interleukin-17 receptor activity"/>
    <property type="evidence" value="ECO:0007669"/>
    <property type="project" value="InterPro"/>
</dbReference>
<feature type="chain" id="PRO_5040411669" description="Interleukin-17 receptor C/E N-terminal domain-containing protein" evidence="2">
    <location>
        <begin position="19"/>
        <end position="369"/>
    </location>
</feature>
<dbReference type="PANTHER" id="PTHR15583">
    <property type="entry name" value="INTERLEUKIN-17 RECEPTOR"/>
    <property type="match status" value="1"/>
</dbReference>
<proteinExistence type="predicted"/>
<evidence type="ECO:0000256" key="1">
    <source>
        <dbReference type="ARBA" id="ARBA00022729"/>
    </source>
</evidence>
<accession>A0A9Q0ITG6</accession>
<gene>
    <name evidence="4" type="ORF">NHX12_020952</name>
</gene>
<protein>
    <recommendedName>
        <fullName evidence="3">Interleukin-17 receptor C/E N-terminal domain-containing protein</fullName>
    </recommendedName>
</protein>
<dbReference type="PANTHER" id="PTHR15583:SF10">
    <property type="entry name" value="INTERLEUKIN-17 RECEPTOR E-LIKE-RELATED"/>
    <property type="match status" value="1"/>
</dbReference>
<dbReference type="EMBL" id="JANIIK010000036">
    <property type="protein sequence ID" value="KAJ3612687.1"/>
    <property type="molecule type" value="Genomic_DNA"/>
</dbReference>
<keyword evidence="1 2" id="KW-0732">Signal</keyword>
<evidence type="ECO:0000256" key="2">
    <source>
        <dbReference type="SAM" id="SignalP"/>
    </source>
</evidence>
<dbReference type="InterPro" id="IPR039465">
    <property type="entry name" value="IL-17_rcpt-like"/>
</dbReference>
<feature type="signal peptide" evidence="2">
    <location>
        <begin position="1"/>
        <end position="18"/>
    </location>
</feature>
<sequence length="369" mass="40784">MVFLSVLLVLILCSELQADQGPDQGPALNRWDIHCSQGLQCKTKPFRPFPPPCRSPPEGVNGLSVFQNVSLSTALRCQGRQRCALHLSVSATLLLTEAVHGLSICILTPGMVRMCKKVSFSKSSRRRMEGSLVQVESECVEISPGQEGKVTIQPLPQLCECSSSDDLQSRVSQCITGRLQYELQPDGRGLTVAVSDMLEDRDYRLRLCLQDFVCSGTGAVALIKKEEMVKKVFLPFSRPLPCLCIEGWSAVMDAPRVRVCPFKDRVAELWFGVTFDPLEAELSWQPACPVDVEVSLCTTVAGGKEGECDDLPRHTHKTTRSSKVTFSEVDPHPGLCVKVSLVWSCDFMVDTRWKHLNEVPDMIAASDTK</sequence>
<keyword evidence="5" id="KW-1185">Reference proteome</keyword>
<dbReference type="InterPro" id="IPR027841">
    <property type="entry name" value="IL-17_rcpt_C/E_N"/>
</dbReference>
<reference evidence="4" key="1">
    <citation type="submission" date="2022-07" db="EMBL/GenBank/DDBJ databases">
        <title>Chromosome-level genome of Muraenolepis orangiensis.</title>
        <authorList>
            <person name="Kim J."/>
        </authorList>
    </citation>
    <scope>NUCLEOTIDE SEQUENCE</scope>
    <source>
        <strain evidence="4">KU_S4_2022</strain>
        <tissue evidence="4">Muscle</tissue>
    </source>
</reference>